<proteinExistence type="predicted"/>
<evidence type="ECO:0000256" key="1">
    <source>
        <dbReference type="SAM" id="MobiDB-lite"/>
    </source>
</evidence>
<protein>
    <submittedName>
        <fullName evidence="2">Uncharacterized protein</fullName>
    </submittedName>
</protein>
<accession>A0A0H5Q7K2</accession>
<feature type="region of interest" description="Disordered" evidence="1">
    <location>
        <begin position="1"/>
        <end position="22"/>
    </location>
</feature>
<evidence type="ECO:0000313" key="2">
    <source>
        <dbReference type="EMBL" id="CRY97374.1"/>
    </source>
</evidence>
<dbReference type="EMBL" id="LN854050">
    <property type="protein sequence ID" value="CRY97374.1"/>
    <property type="molecule type" value="Genomic_DNA"/>
</dbReference>
<feature type="compositionally biased region" description="Basic and acidic residues" evidence="1">
    <location>
        <begin position="1"/>
        <end position="17"/>
    </location>
</feature>
<reference evidence="2" key="1">
    <citation type="submission" date="2015-06" db="EMBL/GenBank/DDBJ databases">
        <authorList>
            <person name="Joergensen T."/>
        </authorList>
    </citation>
    <scope>NUCLEOTIDE SEQUENCE</scope>
    <source>
        <strain evidence="2">RGFK1514</strain>
    </source>
</reference>
<dbReference type="AlphaFoldDB" id="A0A0H5Q7K2"/>
<sequence>MAGPRVENRKWAEAARNERRKAQRIRAQQEVLDIYAAAETLRDFDGAKSLARIADAFRDGEELVRWAKTRADAERALEAAFGTNPILNMAMSNGFARAMAYVDALDQPGWSGLDQP</sequence>
<name>A0A0H5Q7K2_9ZZZZ</name>
<organism evidence="2">
    <name type="scientific">uncultured prokaryote</name>
    <dbReference type="NCBI Taxonomy" id="198431"/>
    <lineage>
        <taxon>unclassified sequences</taxon>
        <taxon>environmental samples</taxon>
    </lineage>
</organism>
<reference evidence="2" key="2">
    <citation type="submission" date="2015-07" db="EMBL/GenBank/DDBJ databases">
        <title>Plasmids, circular viruses and viroids from rat gut.</title>
        <authorList>
            <person name="Jorgensen T.J."/>
            <person name="Hansen M.A."/>
            <person name="Xu Z."/>
            <person name="Tabak M.A."/>
            <person name="Sorensen S.J."/>
            <person name="Hansen L.H."/>
        </authorList>
    </citation>
    <scope>NUCLEOTIDE SEQUENCE</scope>
    <source>
        <strain evidence="2">RGFK1514</strain>
    </source>
</reference>